<dbReference type="SUPFAM" id="SSF48208">
    <property type="entry name" value="Six-hairpin glycosidases"/>
    <property type="match status" value="1"/>
</dbReference>
<gene>
    <name evidence="1" type="ORF">VE01_03799</name>
</gene>
<evidence type="ECO:0000313" key="1">
    <source>
        <dbReference type="EMBL" id="OBT98200.1"/>
    </source>
</evidence>
<dbReference type="OrthoDB" id="9984024at2759"/>
<dbReference type="InterPro" id="IPR008928">
    <property type="entry name" value="6-hairpin_glycosidase_sf"/>
</dbReference>
<dbReference type="InterPro" id="IPR005198">
    <property type="entry name" value="Glyco_hydro_76"/>
</dbReference>
<sequence>MLLNRVSGQKETYFNEALAQWDWFCQSGMINERNLINDSLTGDCANNGGTEWSYNQGQTLGALVELDAASGYDYYIDTAHSIAKAAILGLTDSDGILHDPCEPNCGADAPWFKGIFMRNLQILQAASQSDDYLGFITANADSPWNQDRNDRNQLSLVWSVPFINPANASTQSSALDALVAAVAF</sequence>
<dbReference type="InterPro" id="IPR053169">
    <property type="entry name" value="MUG_Protein"/>
</dbReference>
<dbReference type="GO" id="GO:0005975">
    <property type="term" value="P:carbohydrate metabolic process"/>
    <property type="evidence" value="ECO:0007669"/>
    <property type="project" value="InterPro"/>
</dbReference>
<dbReference type="Proteomes" id="UP000091956">
    <property type="component" value="Unassembled WGS sequence"/>
</dbReference>
<keyword evidence="2" id="KW-1185">Reference proteome</keyword>
<dbReference type="Gene3D" id="1.50.10.20">
    <property type="match status" value="1"/>
</dbReference>
<dbReference type="AlphaFoldDB" id="A0A1B8GQX4"/>
<dbReference type="RefSeq" id="XP_018131933.1">
    <property type="nucleotide sequence ID" value="XM_018273281.1"/>
</dbReference>
<proteinExistence type="predicted"/>
<reference evidence="1 2" key="1">
    <citation type="submission" date="2016-03" db="EMBL/GenBank/DDBJ databases">
        <title>Comparative genomics of Pseudogymnoascus destructans, the fungus causing white-nose syndrome of bats.</title>
        <authorList>
            <person name="Palmer J.M."/>
            <person name="Drees K.P."/>
            <person name="Foster J.T."/>
            <person name="Lindner D.L."/>
        </authorList>
    </citation>
    <scope>NUCLEOTIDE SEQUENCE [LARGE SCALE GENOMIC DNA]</scope>
    <source>
        <strain evidence="1 2">UAMH 10579</strain>
    </source>
</reference>
<evidence type="ECO:0008006" key="3">
    <source>
        <dbReference type="Google" id="ProtNLM"/>
    </source>
</evidence>
<dbReference type="GeneID" id="28837185"/>
<dbReference type="STRING" id="342668.A0A1B8GQX4"/>
<dbReference type="PANTHER" id="PTHR47791:SF1">
    <property type="entry name" value="ENDO MANNANASE, GH76 FAMILY (EUROFUNG)"/>
    <property type="match status" value="1"/>
</dbReference>
<dbReference type="PANTHER" id="PTHR47791">
    <property type="entry name" value="MEIOTICALLY UP-REGULATED GENE 191 PROTEIN"/>
    <property type="match status" value="1"/>
</dbReference>
<evidence type="ECO:0000313" key="2">
    <source>
        <dbReference type="Proteomes" id="UP000091956"/>
    </source>
</evidence>
<organism evidence="1 2">
    <name type="scientific">Pseudogymnoascus verrucosus</name>
    <dbReference type="NCBI Taxonomy" id="342668"/>
    <lineage>
        <taxon>Eukaryota</taxon>
        <taxon>Fungi</taxon>
        <taxon>Dikarya</taxon>
        <taxon>Ascomycota</taxon>
        <taxon>Pezizomycotina</taxon>
        <taxon>Leotiomycetes</taxon>
        <taxon>Thelebolales</taxon>
        <taxon>Thelebolaceae</taxon>
        <taxon>Pseudogymnoascus</taxon>
    </lineage>
</organism>
<reference evidence="2" key="2">
    <citation type="journal article" date="2018" name="Nat. Commun.">
        <title>Extreme sensitivity to ultraviolet light in the fungal pathogen causing white-nose syndrome of bats.</title>
        <authorList>
            <person name="Palmer J.M."/>
            <person name="Drees K.P."/>
            <person name="Foster J.T."/>
            <person name="Lindner D.L."/>
        </authorList>
    </citation>
    <scope>NUCLEOTIDE SEQUENCE [LARGE SCALE GENOMIC DNA]</scope>
    <source>
        <strain evidence="2">UAMH 10579</strain>
    </source>
</reference>
<dbReference type="EMBL" id="KV460218">
    <property type="protein sequence ID" value="OBT98200.1"/>
    <property type="molecule type" value="Genomic_DNA"/>
</dbReference>
<protein>
    <recommendedName>
        <fullName evidence="3">Mannan endo-1,6-alpha-mannosidase</fullName>
    </recommendedName>
</protein>
<dbReference type="Pfam" id="PF03663">
    <property type="entry name" value="Glyco_hydro_76"/>
    <property type="match status" value="1"/>
</dbReference>
<name>A0A1B8GQX4_9PEZI</name>
<accession>A0A1B8GQX4</accession>